<dbReference type="Proteomes" id="UP001500822">
    <property type="component" value="Unassembled WGS sequence"/>
</dbReference>
<comment type="caution">
    <text evidence="2">The sequence shown here is derived from an EMBL/GenBank/DDBJ whole genome shotgun (WGS) entry which is preliminary data.</text>
</comment>
<keyword evidence="1" id="KW-0732">Signal</keyword>
<evidence type="ECO:0000313" key="3">
    <source>
        <dbReference type="Proteomes" id="UP001500822"/>
    </source>
</evidence>
<evidence type="ECO:0008006" key="4">
    <source>
        <dbReference type="Google" id="ProtNLM"/>
    </source>
</evidence>
<protein>
    <recommendedName>
        <fullName evidence="4">Secreted protein</fullName>
    </recommendedName>
</protein>
<reference evidence="3" key="1">
    <citation type="journal article" date="2019" name="Int. J. Syst. Evol. Microbiol.">
        <title>The Global Catalogue of Microorganisms (GCM) 10K type strain sequencing project: providing services to taxonomists for standard genome sequencing and annotation.</title>
        <authorList>
            <consortium name="The Broad Institute Genomics Platform"/>
            <consortium name="The Broad Institute Genome Sequencing Center for Infectious Disease"/>
            <person name="Wu L."/>
            <person name="Ma J."/>
        </authorList>
    </citation>
    <scope>NUCLEOTIDE SEQUENCE [LARGE SCALE GENOMIC DNA]</scope>
    <source>
        <strain evidence="3">JCM 18077</strain>
    </source>
</reference>
<evidence type="ECO:0000313" key="2">
    <source>
        <dbReference type="EMBL" id="GAA4757496.1"/>
    </source>
</evidence>
<feature type="signal peptide" evidence="1">
    <location>
        <begin position="1"/>
        <end position="27"/>
    </location>
</feature>
<proteinExistence type="predicted"/>
<keyword evidence="3" id="KW-1185">Reference proteome</keyword>
<gene>
    <name evidence="2" type="ORF">GCM10023217_32140</name>
</gene>
<name>A0ABP8ZJ13_9ACTN</name>
<evidence type="ECO:0000256" key="1">
    <source>
        <dbReference type="SAM" id="SignalP"/>
    </source>
</evidence>
<dbReference type="RefSeq" id="WP_246994417.1">
    <property type="nucleotide sequence ID" value="NZ_BAABIE010000019.1"/>
</dbReference>
<sequence>MSMRRIATILATAGVVGSGLLGATTLAAGEAAAGPQITCTGAICKNRGDVIGIGFGQYRCPNGIVYPSIAIVPPRGTAAVFPANCSPAPNLYY</sequence>
<dbReference type="EMBL" id="BAABIE010000019">
    <property type="protein sequence ID" value="GAA4757496.1"/>
    <property type="molecule type" value="Genomic_DNA"/>
</dbReference>
<feature type="chain" id="PRO_5046535410" description="Secreted protein" evidence="1">
    <location>
        <begin position="28"/>
        <end position="93"/>
    </location>
</feature>
<accession>A0ABP8ZJ13</accession>
<organism evidence="2 3">
    <name type="scientific">Gordonia alkaliphila</name>
    <dbReference type="NCBI Taxonomy" id="1053547"/>
    <lineage>
        <taxon>Bacteria</taxon>
        <taxon>Bacillati</taxon>
        <taxon>Actinomycetota</taxon>
        <taxon>Actinomycetes</taxon>
        <taxon>Mycobacteriales</taxon>
        <taxon>Gordoniaceae</taxon>
        <taxon>Gordonia</taxon>
    </lineage>
</organism>